<evidence type="ECO:0000256" key="1">
    <source>
        <dbReference type="ARBA" id="ARBA00022691"/>
    </source>
</evidence>
<dbReference type="EMBL" id="WUEK01000001">
    <property type="protein sequence ID" value="MXG88418.1"/>
    <property type="molecule type" value="Genomic_DNA"/>
</dbReference>
<evidence type="ECO:0000313" key="6">
    <source>
        <dbReference type="Proteomes" id="UP000473325"/>
    </source>
</evidence>
<keyword evidence="4" id="KW-0411">Iron-sulfur</keyword>
<dbReference type="Proteomes" id="UP000473325">
    <property type="component" value="Unassembled WGS sequence"/>
</dbReference>
<gene>
    <name evidence="5" type="ORF">GRQ65_02505</name>
</gene>
<dbReference type="Gene3D" id="3.20.20.70">
    <property type="entry name" value="Aldolase class I"/>
    <property type="match status" value="1"/>
</dbReference>
<protein>
    <recommendedName>
        <fullName evidence="7">Radical SAM core domain-containing protein</fullName>
    </recommendedName>
</protein>
<name>A0A6L7ESA5_9ACTN</name>
<reference evidence="5 6" key="1">
    <citation type="submission" date="2019-12" db="EMBL/GenBank/DDBJ databases">
        <authorList>
            <person name="Kun Z."/>
        </authorList>
    </citation>
    <scope>NUCLEOTIDE SEQUENCE [LARGE SCALE GENOMIC DNA]</scope>
    <source>
        <strain evidence="5 6">YIM 123512</strain>
    </source>
</reference>
<keyword evidence="3" id="KW-0408">Iron</keyword>
<organism evidence="5 6">
    <name type="scientific">Nocardioides flavescens</name>
    <dbReference type="NCBI Taxonomy" id="2691959"/>
    <lineage>
        <taxon>Bacteria</taxon>
        <taxon>Bacillati</taxon>
        <taxon>Actinomycetota</taxon>
        <taxon>Actinomycetes</taxon>
        <taxon>Propionibacteriales</taxon>
        <taxon>Nocardioidaceae</taxon>
        <taxon>Nocardioides</taxon>
    </lineage>
</organism>
<dbReference type="AlphaFoldDB" id="A0A6L7ESA5"/>
<evidence type="ECO:0008006" key="7">
    <source>
        <dbReference type="Google" id="ProtNLM"/>
    </source>
</evidence>
<keyword evidence="2" id="KW-0479">Metal-binding</keyword>
<dbReference type="RefSeq" id="WP_160874773.1">
    <property type="nucleotide sequence ID" value="NZ_WUEK01000001.1"/>
</dbReference>
<keyword evidence="1" id="KW-0949">S-adenosyl-L-methionine</keyword>
<dbReference type="GO" id="GO:0003824">
    <property type="term" value="F:catalytic activity"/>
    <property type="evidence" value="ECO:0007669"/>
    <property type="project" value="InterPro"/>
</dbReference>
<comment type="caution">
    <text evidence="5">The sequence shown here is derived from an EMBL/GenBank/DDBJ whole genome shotgun (WGS) entry which is preliminary data.</text>
</comment>
<dbReference type="InterPro" id="IPR013785">
    <property type="entry name" value="Aldolase_TIM"/>
</dbReference>
<dbReference type="SUPFAM" id="SSF102114">
    <property type="entry name" value="Radical SAM enzymes"/>
    <property type="match status" value="1"/>
</dbReference>
<proteinExistence type="predicted"/>
<keyword evidence="6" id="KW-1185">Reference proteome</keyword>
<evidence type="ECO:0000256" key="3">
    <source>
        <dbReference type="ARBA" id="ARBA00023004"/>
    </source>
</evidence>
<accession>A0A6L7ESA5</accession>
<sequence>MVIDTDAASQTLRSASVRVESHELLISRLDVSDQAADITLPANCGGLGRVHRFAQDQGGGWPSNPLPSMPASVHLNVPLADSVFAQVFQNAACNWRCWYCFVPFNLLRADENRSTWVSAESLVDQYLAVPDRPAILDLSGGQPDLAPEWPLWTLRHLKRRGADSTTFLWSDDNLSNDYLFRFLSDDDIDFLAGHPGYGRVGCLKGFDGESFAFNTGAHPELFQRQLDLLTRIAERFPSLWLYITLTAPEVPLQPATVIGRLQDELERRSPGIVARTVPLRVFPFSPTRPRMRTDHQAALEVQEQLVTLWTEEAGQRA</sequence>
<dbReference type="InterPro" id="IPR007197">
    <property type="entry name" value="rSAM"/>
</dbReference>
<dbReference type="GO" id="GO:0046872">
    <property type="term" value="F:metal ion binding"/>
    <property type="evidence" value="ECO:0007669"/>
    <property type="project" value="UniProtKB-KW"/>
</dbReference>
<evidence type="ECO:0000256" key="4">
    <source>
        <dbReference type="ARBA" id="ARBA00023014"/>
    </source>
</evidence>
<dbReference type="InterPro" id="IPR058240">
    <property type="entry name" value="rSAM_sf"/>
</dbReference>
<evidence type="ECO:0000256" key="2">
    <source>
        <dbReference type="ARBA" id="ARBA00022723"/>
    </source>
</evidence>
<dbReference type="GO" id="GO:0051536">
    <property type="term" value="F:iron-sulfur cluster binding"/>
    <property type="evidence" value="ECO:0007669"/>
    <property type="project" value="UniProtKB-KW"/>
</dbReference>
<dbReference type="SFLD" id="SFLDS00029">
    <property type="entry name" value="Radical_SAM"/>
    <property type="match status" value="1"/>
</dbReference>
<evidence type="ECO:0000313" key="5">
    <source>
        <dbReference type="EMBL" id="MXG88418.1"/>
    </source>
</evidence>